<dbReference type="InterPro" id="IPR001094">
    <property type="entry name" value="Flavdoxin-like"/>
</dbReference>
<evidence type="ECO:0000256" key="5">
    <source>
        <dbReference type="ARBA" id="ARBA00022692"/>
    </source>
</evidence>
<proteinExistence type="predicted"/>
<dbReference type="InterPro" id="IPR039261">
    <property type="entry name" value="FNR_nucleotide-bd"/>
</dbReference>
<dbReference type="InterPro" id="IPR023173">
    <property type="entry name" value="NADPH_Cyt_P450_Rdtase_alpha"/>
</dbReference>
<evidence type="ECO:0000259" key="14">
    <source>
        <dbReference type="PROSITE" id="PS50902"/>
    </source>
</evidence>
<evidence type="ECO:0000256" key="10">
    <source>
        <dbReference type="ARBA" id="ARBA00023002"/>
    </source>
</evidence>
<dbReference type="PANTHER" id="PTHR19384:SF17">
    <property type="entry name" value="NADPH--CYTOCHROME P450 REDUCTASE"/>
    <property type="match status" value="1"/>
</dbReference>
<dbReference type="GO" id="GO:0010181">
    <property type="term" value="F:FMN binding"/>
    <property type="evidence" value="ECO:0007669"/>
    <property type="project" value="InterPro"/>
</dbReference>
<evidence type="ECO:0000256" key="2">
    <source>
        <dbReference type="ARBA" id="ARBA00001974"/>
    </source>
</evidence>
<keyword evidence="6" id="KW-0256">Endoplasmic reticulum</keyword>
<dbReference type="InterPro" id="IPR017938">
    <property type="entry name" value="Riboflavin_synthase-like_b-brl"/>
</dbReference>
<dbReference type="SUPFAM" id="SSF52343">
    <property type="entry name" value="Ferredoxin reductase-like, C-terminal NADP-linked domain"/>
    <property type="match status" value="1"/>
</dbReference>
<dbReference type="InterPro" id="IPR008254">
    <property type="entry name" value="Flavodoxin/NO_synth"/>
</dbReference>
<keyword evidence="8" id="KW-0521">NADP</keyword>
<comment type="cofactor">
    <cofactor evidence="2">
        <name>FAD</name>
        <dbReference type="ChEBI" id="CHEBI:57692"/>
    </cofactor>
</comment>
<dbReference type="AlphaFoldDB" id="A0A7R9MAK2"/>
<evidence type="ECO:0000313" key="16">
    <source>
        <dbReference type="EMBL" id="CAD7655367.1"/>
    </source>
</evidence>
<reference evidence="16" key="1">
    <citation type="submission" date="2020-11" db="EMBL/GenBank/DDBJ databases">
        <authorList>
            <person name="Tran Van P."/>
        </authorList>
    </citation>
    <scope>NUCLEOTIDE SEQUENCE</scope>
</reference>
<evidence type="ECO:0000256" key="1">
    <source>
        <dbReference type="ARBA" id="ARBA00001917"/>
    </source>
</evidence>
<dbReference type="Gene3D" id="2.40.30.10">
    <property type="entry name" value="Translation factors"/>
    <property type="match status" value="1"/>
</dbReference>
<dbReference type="FunFam" id="3.40.50.80:FF:000001">
    <property type="entry name" value="NADPH--cytochrome P450 reductase 1"/>
    <property type="match status" value="1"/>
</dbReference>
<feature type="domain" description="Flavodoxin-like" evidence="14">
    <location>
        <begin position="31"/>
        <end position="175"/>
    </location>
</feature>
<accession>A0A7R9MAK2</accession>
<evidence type="ECO:0000256" key="13">
    <source>
        <dbReference type="SAM" id="SignalP"/>
    </source>
</evidence>
<dbReference type="SUPFAM" id="SSF52218">
    <property type="entry name" value="Flavoproteins"/>
    <property type="match status" value="1"/>
</dbReference>
<evidence type="ECO:0000256" key="11">
    <source>
        <dbReference type="ARBA" id="ARBA00023136"/>
    </source>
</evidence>
<evidence type="ECO:0000256" key="4">
    <source>
        <dbReference type="ARBA" id="ARBA00022643"/>
    </source>
</evidence>
<dbReference type="GO" id="GO:0050660">
    <property type="term" value="F:flavin adenine dinucleotide binding"/>
    <property type="evidence" value="ECO:0007669"/>
    <property type="project" value="TreeGrafter"/>
</dbReference>
<evidence type="ECO:0000256" key="7">
    <source>
        <dbReference type="ARBA" id="ARBA00022827"/>
    </source>
</evidence>
<keyword evidence="4" id="KW-0288">FMN</keyword>
<dbReference type="InterPro" id="IPR023208">
    <property type="entry name" value="P450R"/>
</dbReference>
<keyword evidence="3" id="KW-0285">Flavoprotein</keyword>
<keyword evidence="13" id="KW-0732">Signal</keyword>
<evidence type="ECO:0000256" key="6">
    <source>
        <dbReference type="ARBA" id="ARBA00022824"/>
    </source>
</evidence>
<dbReference type="InterPro" id="IPR029039">
    <property type="entry name" value="Flavoprotein-like_sf"/>
</dbReference>
<evidence type="ECO:0000256" key="12">
    <source>
        <dbReference type="ARBA" id="ARBA00023797"/>
    </source>
</evidence>
<feature type="chain" id="PRO_5035592444" description="NADPH--hemoprotein reductase" evidence="13">
    <location>
        <begin position="19"/>
        <end position="661"/>
    </location>
</feature>
<dbReference type="GO" id="GO:0005829">
    <property type="term" value="C:cytosol"/>
    <property type="evidence" value="ECO:0007669"/>
    <property type="project" value="TreeGrafter"/>
</dbReference>
<dbReference type="GO" id="GO:0009725">
    <property type="term" value="P:response to hormone"/>
    <property type="evidence" value="ECO:0007669"/>
    <property type="project" value="TreeGrafter"/>
</dbReference>
<dbReference type="Gene3D" id="1.20.990.10">
    <property type="entry name" value="NADPH-cytochrome p450 Reductase, Chain A, domain 3"/>
    <property type="match status" value="1"/>
</dbReference>
<keyword evidence="17" id="KW-1185">Reference proteome</keyword>
<dbReference type="PIRSF" id="PIRSF000208">
    <property type="entry name" value="P450R"/>
    <property type="match status" value="1"/>
</dbReference>
<dbReference type="OrthoDB" id="1856718at2759"/>
<dbReference type="InterPro" id="IPR017927">
    <property type="entry name" value="FAD-bd_FR_type"/>
</dbReference>
<protein>
    <recommendedName>
        <fullName evidence="12">NADPH--hemoprotein reductase</fullName>
        <ecNumber evidence="12">1.6.2.4</ecNumber>
    </recommendedName>
</protein>
<dbReference type="SUPFAM" id="SSF63380">
    <property type="entry name" value="Riboflavin synthase domain-like"/>
    <property type="match status" value="1"/>
</dbReference>
<keyword evidence="10" id="KW-0560">Oxidoreductase</keyword>
<dbReference type="Pfam" id="PF00175">
    <property type="entry name" value="NAD_binding_1"/>
    <property type="match status" value="1"/>
</dbReference>
<evidence type="ECO:0000313" key="17">
    <source>
        <dbReference type="Proteomes" id="UP000728032"/>
    </source>
</evidence>
<dbReference type="EC" id="1.6.2.4" evidence="12"/>
<dbReference type="PRINTS" id="PR00369">
    <property type="entry name" value="FLAVODOXIN"/>
</dbReference>
<dbReference type="Gene3D" id="3.40.50.80">
    <property type="entry name" value="Nucleotide-binding domain of ferredoxin-NADP reductase (FNR) module"/>
    <property type="match status" value="1"/>
</dbReference>
<dbReference type="Pfam" id="PF00667">
    <property type="entry name" value="FAD_binding_1"/>
    <property type="match status" value="1"/>
</dbReference>
<dbReference type="PROSITE" id="PS51384">
    <property type="entry name" value="FAD_FR"/>
    <property type="match status" value="1"/>
</dbReference>
<gene>
    <name evidence="16" type="ORF">ONB1V03_LOCUS12010</name>
</gene>
<dbReference type="InterPro" id="IPR001433">
    <property type="entry name" value="OxRdtase_FAD/NAD-bd"/>
</dbReference>
<dbReference type="InterPro" id="IPR001709">
    <property type="entry name" value="Flavoprot_Pyr_Nucl_cyt_Rdtase"/>
</dbReference>
<dbReference type="Gene3D" id="3.40.50.360">
    <property type="match status" value="1"/>
</dbReference>
<feature type="signal peptide" evidence="13">
    <location>
        <begin position="1"/>
        <end position="18"/>
    </location>
</feature>
<evidence type="ECO:0000256" key="9">
    <source>
        <dbReference type="ARBA" id="ARBA00022989"/>
    </source>
</evidence>
<dbReference type="PROSITE" id="PS50902">
    <property type="entry name" value="FLAVODOXIN_LIKE"/>
    <property type="match status" value="1"/>
</dbReference>
<dbReference type="PRINTS" id="PR00371">
    <property type="entry name" value="FPNCR"/>
</dbReference>
<keyword evidence="7" id="KW-0274">FAD</keyword>
<evidence type="ECO:0000259" key="15">
    <source>
        <dbReference type="PROSITE" id="PS51384"/>
    </source>
</evidence>
<sequence length="661" mass="75620">MSVLVLIIVPVMCHRLRPLRPQVNQNQGRNIVIFYGSQTGTAEDFATRLAKEASLYGMKAMVADPDRCHMDELSQLYKIENSLAIFCVSTYWEGDPTDNAMAFYNWLQSGKTSVRGLRYAVFGLGNSTYEYFNKMGKYLDLRLEELGGTRVHKLGLGDTAHNIDNYFMTWKDNLWTSVAKQFNLKTLTNFSSRQFRLIQHKEIPREGVFTGEVLTLNSLVDQKPPFNQKNPFLAPILVNRELYKGLRSCLHIELDLMGSQLSYEAGDYVAVYQKNDKHLVQRIGQLLATDLDQVISLENLDEDSFKRHPFPCPTSYRDALLFYTDISSAPKPHVLRELSEYTDNEEHKKFLECISSSTEEGKQVYNEWIVEKLRNIVDVLEDMPSVKPRLDHLLEILPRLLPRFYTICSSSKVYPNSVHLTAVVVKKSTGRVNKGVATNLLASKQCEQSGDKVSVPIFIRRSQFRLPVNPSTPVIMIGPGTGLAPFRGFLQERWYHMQNQTPIGPTVLYFGCRNQSDDYLYEEELRGYVMDNTLTKLYTAFSRDGSDKVYVTHLLRQHMPEIWRLIGPLNGHVYVSGYASTMAREVKDILVDTFVAEGNQSPEEAHNYLKTMESQRRYLRNHSNWLTVSIVNDGEEGRSVIRLCPPARAQYARNAQNNGRS</sequence>
<dbReference type="Pfam" id="PF00258">
    <property type="entry name" value="Flavodoxin_1"/>
    <property type="match status" value="1"/>
</dbReference>
<feature type="domain" description="FAD-binding FR-type" evidence="15">
    <location>
        <begin position="229"/>
        <end position="467"/>
    </location>
</feature>
<dbReference type="InterPro" id="IPR003097">
    <property type="entry name" value="CysJ-like_FAD-binding"/>
</dbReference>
<evidence type="ECO:0000256" key="3">
    <source>
        <dbReference type="ARBA" id="ARBA00022630"/>
    </source>
</evidence>
<name>A0A7R9MAK2_9ACAR</name>
<evidence type="ECO:0000256" key="8">
    <source>
        <dbReference type="ARBA" id="ARBA00022857"/>
    </source>
</evidence>
<organism evidence="16">
    <name type="scientific">Oppiella nova</name>
    <dbReference type="NCBI Taxonomy" id="334625"/>
    <lineage>
        <taxon>Eukaryota</taxon>
        <taxon>Metazoa</taxon>
        <taxon>Ecdysozoa</taxon>
        <taxon>Arthropoda</taxon>
        <taxon>Chelicerata</taxon>
        <taxon>Arachnida</taxon>
        <taxon>Acari</taxon>
        <taxon>Acariformes</taxon>
        <taxon>Sarcoptiformes</taxon>
        <taxon>Oribatida</taxon>
        <taxon>Brachypylina</taxon>
        <taxon>Oppioidea</taxon>
        <taxon>Oppiidae</taxon>
        <taxon>Oppiella</taxon>
    </lineage>
</organism>
<dbReference type="EMBL" id="CAJPVJ010009378">
    <property type="protein sequence ID" value="CAG2172554.1"/>
    <property type="molecule type" value="Genomic_DNA"/>
</dbReference>
<dbReference type="Proteomes" id="UP000728032">
    <property type="component" value="Unassembled WGS sequence"/>
</dbReference>
<dbReference type="EMBL" id="OC924203">
    <property type="protein sequence ID" value="CAD7655367.1"/>
    <property type="molecule type" value="Genomic_DNA"/>
</dbReference>
<keyword evidence="9" id="KW-1133">Transmembrane helix</keyword>
<comment type="cofactor">
    <cofactor evidence="1">
        <name>FMN</name>
        <dbReference type="ChEBI" id="CHEBI:58210"/>
    </cofactor>
</comment>
<dbReference type="FunFam" id="1.20.990.10:FF:000001">
    <property type="entry name" value="NADPH--cytochrome P450 reductase"/>
    <property type="match status" value="1"/>
</dbReference>
<dbReference type="PANTHER" id="PTHR19384">
    <property type="entry name" value="NITRIC OXIDE SYNTHASE-RELATED"/>
    <property type="match status" value="1"/>
</dbReference>
<keyword evidence="5" id="KW-0812">Transmembrane</keyword>
<dbReference type="GO" id="GO:0003958">
    <property type="term" value="F:NADPH-hemoprotein reductase activity"/>
    <property type="evidence" value="ECO:0007669"/>
    <property type="project" value="UniProtKB-EC"/>
</dbReference>
<keyword evidence="11" id="KW-0472">Membrane</keyword>